<evidence type="ECO:0000313" key="8">
    <source>
        <dbReference type="WBParaSite" id="EN70_9805"/>
    </source>
</evidence>
<sequence>MLLRGIFSGNFARSAIVWSQAMHPLKRTQVETILRYSTSRNFMTTPAYRSTRIVEDMGPFTPPKKLTFEEVEQRIMKAIRAWDRFPEEKKETLTLDSDFVKDMGFDSLDHVEIVMSLEDEFGFEIPELDSEKLKTPRDVFKYICEHEDVFE</sequence>
<feature type="domain" description="Carrier" evidence="5">
    <location>
        <begin position="69"/>
        <end position="147"/>
    </location>
</feature>
<dbReference type="InterPro" id="IPR003231">
    <property type="entry name" value="ACP"/>
</dbReference>
<evidence type="ECO:0000256" key="1">
    <source>
        <dbReference type="ARBA" id="ARBA00010930"/>
    </source>
</evidence>
<dbReference type="PANTHER" id="PTHR20863">
    <property type="entry name" value="ACYL CARRIER PROTEIN"/>
    <property type="match status" value="1"/>
</dbReference>
<dbReference type="FunCoup" id="A0A1I7W590">
    <property type="interactions" value="955"/>
</dbReference>
<dbReference type="RefSeq" id="XP_003139702.1">
    <property type="nucleotide sequence ID" value="XM_003139654.2"/>
</dbReference>
<comment type="function">
    <text evidence="4">Carrier of the growing fatty acid chain in fatty acid biosynthesis.</text>
</comment>
<dbReference type="HAMAP" id="MF_01217">
    <property type="entry name" value="Acyl_carrier"/>
    <property type="match status" value="1"/>
</dbReference>
<accession>A0A1S0U4J0</accession>
<dbReference type="GO" id="GO:0005739">
    <property type="term" value="C:mitochondrion"/>
    <property type="evidence" value="ECO:0007669"/>
    <property type="project" value="TreeGrafter"/>
</dbReference>
<comment type="similarity">
    <text evidence="1">Belongs to the acyl carrier protein (ACP) family.</text>
</comment>
<name>A0A1I7W590_LOALO</name>
<dbReference type="GO" id="GO:0000036">
    <property type="term" value="F:acyl carrier activity"/>
    <property type="evidence" value="ECO:0007669"/>
    <property type="project" value="TreeGrafter"/>
</dbReference>
<evidence type="ECO:0000256" key="3">
    <source>
        <dbReference type="ARBA" id="ARBA00022553"/>
    </source>
</evidence>
<evidence type="ECO:0000256" key="4">
    <source>
        <dbReference type="RuleBase" id="RU000722"/>
    </source>
</evidence>
<evidence type="ECO:0000256" key="2">
    <source>
        <dbReference type="ARBA" id="ARBA00022450"/>
    </source>
</evidence>
<dbReference type="OrthoDB" id="448946at2759"/>
<dbReference type="PROSITE" id="PS50075">
    <property type="entry name" value="CARRIER"/>
    <property type="match status" value="1"/>
</dbReference>
<protein>
    <recommendedName>
        <fullName evidence="4">Acyl carrier protein</fullName>
    </recommendedName>
</protein>
<evidence type="ECO:0000259" key="5">
    <source>
        <dbReference type="PROSITE" id="PS50075"/>
    </source>
</evidence>
<dbReference type="SUPFAM" id="SSF47336">
    <property type="entry name" value="ACP-like"/>
    <property type="match status" value="1"/>
</dbReference>
<reference evidence="6 7" key="1">
    <citation type="submission" date="2012-04" db="EMBL/GenBank/DDBJ databases">
        <title>The Genome Sequence of Loa loa.</title>
        <authorList>
            <consortium name="The Broad Institute Genome Sequencing Platform"/>
            <consortium name="Broad Institute Genome Sequencing Center for Infectious Disease"/>
            <person name="Nutman T.B."/>
            <person name="Fink D.L."/>
            <person name="Russ C."/>
            <person name="Young S."/>
            <person name="Zeng Q."/>
            <person name="Gargeya S."/>
            <person name="Alvarado L."/>
            <person name="Berlin A."/>
            <person name="Chapman S.B."/>
            <person name="Chen Z."/>
            <person name="Freedman E."/>
            <person name="Gellesch M."/>
            <person name="Goldberg J."/>
            <person name="Griggs A."/>
            <person name="Gujja S."/>
            <person name="Heilman E.R."/>
            <person name="Heiman D."/>
            <person name="Howarth C."/>
            <person name="Mehta T."/>
            <person name="Neiman D."/>
            <person name="Pearson M."/>
            <person name="Roberts A."/>
            <person name="Saif S."/>
            <person name="Shea T."/>
            <person name="Shenoy N."/>
            <person name="Sisk P."/>
            <person name="Stolte C."/>
            <person name="Sykes S."/>
            <person name="White J."/>
            <person name="Yandava C."/>
            <person name="Haas B."/>
            <person name="Henn M.R."/>
            <person name="Nusbaum C."/>
            <person name="Birren B."/>
        </authorList>
    </citation>
    <scope>NUCLEOTIDE SEQUENCE [LARGE SCALE GENOMIC DNA]</scope>
</reference>
<dbReference type="Gene3D" id="1.10.1200.10">
    <property type="entry name" value="ACP-like"/>
    <property type="match status" value="1"/>
</dbReference>
<dbReference type="AlphaFoldDB" id="A0A1I7W590"/>
<accession>A0A1I7W590</accession>
<dbReference type="eggNOG" id="KOG1748">
    <property type="taxonomic scope" value="Eukaryota"/>
</dbReference>
<dbReference type="InterPro" id="IPR009081">
    <property type="entry name" value="PP-bd_ACP"/>
</dbReference>
<dbReference type="PANTHER" id="PTHR20863:SF27">
    <property type="entry name" value="ACYL CARRIER PROTEIN"/>
    <property type="match status" value="1"/>
</dbReference>
<dbReference type="InterPro" id="IPR036736">
    <property type="entry name" value="ACP-like_sf"/>
</dbReference>
<dbReference type="InParanoid" id="A0A1I7W590"/>
<dbReference type="Pfam" id="PF00550">
    <property type="entry name" value="PP-binding"/>
    <property type="match status" value="1"/>
</dbReference>
<dbReference type="KEGG" id="loa:LOAG_04117"/>
<dbReference type="EMBL" id="JH712078">
    <property type="protein sequence ID" value="EFO24371.1"/>
    <property type="molecule type" value="Genomic_DNA"/>
</dbReference>
<keyword evidence="4" id="KW-0443">Lipid metabolism</keyword>
<keyword evidence="4" id="KW-0275">Fatty acid biosynthesis</keyword>
<proteinExistence type="inferred from homology"/>
<gene>
    <name evidence="6 8" type="ORF">LOAG_04117</name>
</gene>
<organism evidence="7 8">
    <name type="scientific">Loa loa</name>
    <name type="common">Eye worm</name>
    <name type="synonym">Filaria loa</name>
    <dbReference type="NCBI Taxonomy" id="7209"/>
    <lineage>
        <taxon>Eukaryota</taxon>
        <taxon>Metazoa</taxon>
        <taxon>Ecdysozoa</taxon>
        <taxon>Nematoda</taxon>
        <taxon>Chromadorea</taxon>
        <taxon>Rhabditida</taxon>
        <taxon>Spirurina</taxon>
        <taxon>Spiruromorpha</taxon>
        <taxon>Filarioidea</taxon>
        <taxon>Onchocercidae</taxon>
        <taxon>Loa</taxon>
    </lineage>
</organism>
<keyword evidence="7" id="KW-1185">Reference proteome</keyword>
<dbReference type="CTD" id="9941515"/>
<dbReference type="GO" id="GO:0000035">
    <property type="term" value="F:acyl binding"/>
    <property type="evidence" value="ECO:0007669"/>
    <property type="project" value="TreeGrafter"/>
</dbReference>
<evidence type="ECO:0000313" key="7">
    <source>
        <dbReference type="Proteomes" id="UP000095285"/>
    </source>
</evidence>
<dbReference type="WBParaSite" id="EN70_9805">
    <property type="protein sequence ID" value="EN70_9805"/>
    <property type="gene ID" value="EN70_9805"/>
</dbReference>
<keyword evidence="4" id="KW-0444">Lipid biosynthesis</keyword>
<dbReference type="OMA" id="VRSWDRF"/>
<keyword evidence="4" id="KW-0276">Fatty acid metabolism</keyword>
<keyword evidence="2 4" id="KW-0596">Phosphopantetheine</keyword>
<keyword evidence="3" id="KW-0597">Phosphoprotein</keyword>
<dbReference type="STRING" id="7209.A0A1I7W590"/>
<reference evidence="8" key="2">
    <citation type="submission" date="2016-11" db="UniProtKB">
        <authorList>
            <consortium name="WormBaseParasite"/>
        </authorList>
    </citation>
    <scope>IDENTIFICATION</scope>
</reference>
<dbReference type="GeneID" id="9941515"/>
<dbReference type="Proteomes" id="UP000095285">
    <property type="component" value="Unassembled WGS sequence"/>
</dbReference>
<evidence type="ECO:0000313" key="6">
    <source>
        <dbReference type="EMBL" id="EFO24371.1"/>
    </source>
</evidence>